<evidence type="ECO:0000313" key="5">
    <source>
        <dbReference type="EMBL" id="TQF08089.1"/>
    </source>
</evidence>
<dbReference type="GO" id="GO:0003677">
    <property type="term" value="F:DNA binding"/>
    <property type="evidence" value="ECO:0007669"/>
    <property type="project" value="UniProtKB-KW"/>
</dbReference>
<feature type="domain" description="OmpR/PhoB-type" evidence="4">
    <location>
        <begin position="243"/>
        <end position="308"/>
    </location>
</feature>
<dbReference type="Proteomes" id="UP000319103">
    <property type="component" value="Unassembled WGS sequence"/>
</dbReference>
<dbReference type="GO" id="GO:0006355">
    <property type="term" value="P:regulation of DNA-templated transcription"/>
    <property type="evidence" value="ECO:0007669"/>
    <property type="project" value="InterPro"/>
</dbReference>
<dbReference type="InterPro" id="IPR029016">
    <property type="entry name" value="GAF-like_dom_sf"/>
</dbReference>
<dbReference type="InterPro" id="IPR001867">
    <property type="entry name" value="OmpR/PhoB-type_DNA-bd"/>
</dbReference>
<keyword evidence="3" id="KW-0804">Transcription</keyword>
<dbReference type="SMART" id="SM00862">
    <property type="entry name" value="Trans_reg_C"/>
    <property type="match status" value="1"/>
</dbReference>
<dbReference type="Gene3D" id="3.30.450.40">
    <property type="match status" value="1"/>
</dbReference>
<keyword evidence="1" id="KW-0805">Transcription regulation</keyword>
<dbReference type="InterPro" id="IPR016032">
    <property type="entry name" value="Sig_transdc_resp-reg_C-effctor"/>
</dbReference>
<dbReference type="SUPFAM" id="SSF46894">
    <property type="entry name" value="C-terminal effector domain of the bipartite response regulators"/>
    <property type="match status" value="1"/>
</dbReference>
<reference evidence="5 6" key="1">
    <citation type="submission" date="2019-06" db="EMBL/GenBank/DDBJ databases">
        <title>Description of Kitasatospora acidophila sp. nov. isolated from pine grove soil, and reclassification of Streptomyces novaecaesareae to Kitasatospora novaeceasareae comb. nov.</title>
        <authorList>
            <person name="Kim M.J."/>
        </authorList>
    </citation>
    <scope>NUCLEOTIDE SEQUENCE [LARGE SCALE GENOMIC DNA]</scope>
    <source>
        <strain evidence="5 6">MMS16-CNU292</strain>
    </source>
</reference>
<sequence>MAEPGGLKQLKARLEDQWSRCVPELRGSGRALPGDAMVRREVADSWLRSLGTVDPAQTSAPVAGAGAVHPQWSESPLRAPVHDLADQLRCLADDMGYVTAVTDQSGTILWTCGGRAMLRQAERVNFAPGGRWDEPAMGTNALSLALCTGRPSTVFSAEHLVAALHGWVCYCAPIRDPHGRLLGVLDLSSTWDRANPMAMATVRALVSSIEAGVRANAASQQPRPAPAEVRLSVLGRAELTVDGTPLRLPPRQLEILTLLALEPDGFTPERLRDALYGDRPVAAATFRAEVSHLRRALPGTVATRTYALTAPLSCDALEVLQSVACGAVARAVRHYRGPLLPRSQAPGIAQWREHIEVAVREAVLASPDPEHALRYGGRIPHDLTVHEHALRTLPSHDPRRALAAGRLAAAQHD</sequence>
<evidence type="ECO:0000313" key="6">
    <source>
        <dbReference type="Proteomes" id="UP000319103"/>
    </source>
</evidence>
<dbReference type="InterPro" id="IPR036388">
    <property type="entry name" value="WH-like_DNA-bd_sf"/>
</dbReference>
<proteinExistence type="predicted"/>
<evidence type="ECO:0000259" key="4">
    <source>
        <dbReference type="SMART" id="SM00862"/>
    </source>
</evidence>
<evidence type="ECO:0000256" key="2">
    <source>
        <dbReference type="ARBA" id="ARBA00023125"/>
    </source>
</evidence>
<dbReference type="OrthoDB" id="3928741at2"/>
<gene>
    <name evidence="5" type="ORF">E6W39_00690</name>
</gene>
<dbReference type="Gene3D" id="1.10.10.10">
    <property type="entry name" value="Winged helix-like DNA-binding domain superfamily/Winged helix DNA-binding domain"/>
    <property type="match status" value="1"/>
</dbReference>
<dbReference type="AlphaFoldDB" id="A0A540WGD8"/>
<evidence type="ECO:0000256" key="1">
    <source>
        <dbReference type="ARBA" id="ARBA00023015"/>
    </source>
</evidence>
<dbReference type="GO" id="GO:0000160">
    <property type="term" value="P:phosphorelay signal transduction system"/>
    <property type="evidence" value="ECO:0007669"/>
    <property type="project" value="InterPro"/>
</dbReference>
<dbReference type="InterPro" id="IPR003018">
    <property type="entry name" value="GAF"/>
</dbReference>
<comment type="caution">
    <text evidence="5">The sequence shown here is derived from an EMBL/GenBank/DDBJ whole genome shotgun (WGS) entry which is preliminary data.</text>
</comment>
<protein>
    <submittedName>
        <fullName evidence="5">Transcriptional regulator</fullName>
    </submittedName>
</protein>
<dbReference type="SUPFAM" id="SSF55781">
    <property type="entry name" value="GAF domain-like"/>
    <property type="match status" value="1"/>
</dbReference>
<keyword evidence="6" id="KW-1185">Reference proteome</keyword>
<dbReference type="EMBL" id="VIGB01000001">
    <property type="protein sequence ID" value="TQF08089.1"/>
    <property type="molecule type" value="Genomic_DNA"/>
</dbReference>
<keyword evidence="2" id="KW-0238">DNA-binding</keyword>
<dbReference type="RefSeq" id="WP_141631749.1">
    <property type="nucleotide sequence ID" value="NZ_VIGB01000001.1"/>
</dbReference>
<dbReference type="Pfam" id="PF01590">
    <property type="entry name" value="GAF"/>
    <property type="match status" value="1"/>
</dbReference>
<organism evidence="5 6">
    <name type="scientific">Kitasatospora acidiphila</name>
    <dbReference type="NCBI Taxonomy" id="2567942"/>
    <lineage>
        <taxon>Bacteria</taxon>
        <taxon>Bacillati</taxon>
        <taxon>Actinomycetota</taxon>
        <taxon>Actinomycetes</taxon>
        <taxon>Kitasatosporales</taxon>
        <taxon>Streptomycetaceae</taxon>
        <taxon>Kitasatospora</taxon>
    </lineage>
</organism>
<name>A0A540WGD8_9ACTN</name>
<evidence type="ECO:0000256" key="3">
    <source>
        <dbReference type="ARBA" id="ARBA00023163"/>
    </source>
</evidence>
<accession>A0A540WGD8</accession>